<evidence type="ECO:0000313" key="2">
    <source>
        <dbReference type="EMBL" id="TQV93299.1"/>
    </source>
</evidence>
<proteinExistence type="predicted"/>
<accession>A0A545UV01</accession>
<evidence type="ECO:0000313" key="3">
    <source>
        <dbReference type="Proteomes" id="UP000315783"/>
    </source>
</evidence>
<dbReference type="EMBL" id="SPUK01000012">
    <property type="protein sequence ID" value="TQV93299.1"/>
    <property type="molecule type" value="Genomic_DNA"/>
</dbReference>
<name>A0A545UV01_9HYPO</name>
<protein>
    <submittedName>
        <fullName evidence="2">Uncharacterized protein</fullName>
    </submittedName>
</protein>
<gene>
    <name evidence="2" type="ORF">IF1G_07877</name>
</gene>
<reference evidence="2 3" key="1">
    <citation type="journal article" date="2019" name="Appl. Microbiol. Biotechnol.">
        <title>Genome sequence of Isaria javanica and comparative genome analysis insights into family S53 peptidase evolution in fungal entomopathogens.</title>
        <authorList>
            <person name="Lin R."/>
            <person name="Zhang X."/>
            <person name="Xin B."/>
            <person name="Zou M."/>
            <person name="Gao Y."/>
            <person name="Qin F."/>
            <person name="Hu Q."/>
            <person name="Xie B."/>
            <person name="Cheng X."/>
        </authorList>
    </citation>
    <scope>NUCLEOTIDE SEQUENCE [LARGE SCALE GENOMIC DNA]</scope>
    <source>
        <strain evidence="2 3">IJ1G</strain>
    </source>
</reference>
<keyword evidence="3" id="KW-1185">Reference proteome</keyword>
<feature type="region of interest" description="Disordered" evidence="1">
    <location>
        <begin position="1"/>
        <end position="24"/>
    </location>
</feature>
<comment type="caution">
    <text evidence="2">The sequence shown here is derived from an EMBL/GenBank/DDBJ whole genome shotgun (WGS) entry which is preliminary data.</text>
</comment>
<dbReference type="AlphaFoldDB" id="A0A545UV01"/>
<dbReference type="Proteomes" id="UP000315783">
    <property type="component" value="Unassembled WGS sequence"/>
</dbReference>
<evidence type="ECO:0000256" key="1">
    <source>
        <dbReference type="SAM" id="MobiDB-lite"/>
    </source>
</evidence>
<organism evidence="2 3">
    <name type="scientific">Cordyceps javanica</name>
    <dbReference type="NCBI Taxonomy" id="43265"/>
    <lineage>
        <taxon>Eukaryota</taxon>
        <taxon>Fungi</taxon>
        <taxon>Dikarya</taxon>
        <taxon>Ascomycota</taxon>
        <taxon>Pezizomycotina</taxon>
        <taxon>Sordariomycetes</taxon>
        <taxon>Hypocreomycetidae</taxon>
        <taxon>Hypocreales</taxon>
        <taxon>Cordycipitaceae</taxon>
        <taxon>Cordyceps</taxon>
    </lineage>
</organism>
<sequence>MFSTSCAASVDGGGPPAPPRLPPVSGRPAMVCGYVVAGSSSPGVDVESMSKELIWFSWALGLRCRLEMPLFCGGSRATRRPHGGALPRQRAVTWRR</sequence>